<accession>A0A9P7C365</accession>
<feature type="compositionally biased region" description="Basic residues" evidence="1">
    <location>
        <begin position="164"/>
        <end position="176"/>
    </location>
</feature>
<keyword evidence="3" id="KW-1185">Reference proteome</keyword>
<feature type="region of interest" description="Disordered" evidence="1">
    <location>
        <begin position="115"/>
        <end position="176"/>
    </location>
</feature>
<comment type="caution">
    <text evidence="2">The sequence shown here is derived from an EMBL/GenBank/DDBJ whole genome shotgun (WGS) entry which is preliminary data.</text>
</comment>
<dbReference type="Proteomes" id="UP000740926">
    <property type="component" value="Unassembled WGS sequence"/>
</dbReference>
<feature type="compositionally biased region" description="Low complexity" evidence="1">
    <location>
        <begin position="138"/>
        <end position="162"/>
    </location>
</feature>
<dbReference type="EMBL" id="JAANIU010009488">
    <property type="protein sequence ID" value="KAG1533058.1"/>
    <property type="molecule type" value="Genomic_DNA"/>
</dbReference>
<organism evidence="2 3">
    <name type="scientific">Rhizopus delemar</name>
    <dbReference type="NCBI Taxonomy" id="936053"/>
    <lineage>
        <taxon>Eukaryota</taxon>
        <taxon>Fungi</taxon>
        <taxon>Fungi incertae sedis</taxon>
        <taxon>Mucoromycota</taxon>
        <taxon>Mucoromycotina</taxon>
        <taxon>Mucoromycetes</taxon>
        <taxon>Mucorales</taxon>
        <taxon>Mucorineae</taxon>
        <taxon>Rhizopodaceae</taxon>
        <taxon>Rhizopus</taxon>
    </lineage>
</organism>
<protein>
    <submittedName>
        <fullName evidence="2">Uncharacterized protein</fullName>
    </submittedName>
</protein>
<evidence type="ECO:0000313" key="3">
    <source>
        <dbReference type="Proteomes" id="UP000740926"/>
    </source>
</evidence>
<proteinExistence type="predicted"/>
<gene>
    <name evidence="2" type="ORF">G6F50_015996</name>
</gene>
<name>A0A9P7C365_9FUNG</name>
<evidence type="ECO:0000256" key="1">
    <source>
        <dbReference type="SAM" id="MobiDB-lite"/>
    </source>
</evidence>
<feature type="region of interest" description="Disordered" evidence="1">
    <location>
        <begin position="28"/>
        <end position="103"/>
    </location>
</feature>
<dbReference type="AlphaFoldDB" id="A0A9P7C365"/>
<sequence length="176" mass="17739">MCSPAVVSGASRAASLIRELAAHRAANVSMVAPSAPRDARSKTPPGPEGSNGIDRRGRRGQPAGPSPFRAMPTLLDANLGWRSSPGMARATALPACPDGTPRATVAHAGATASCAVPSAAPAHPRDNGCGSAPGPGHRPTTAPRTVPTRSTPASAPAESPPAQRHGRSTGRNCRSR</sequence>
<reference evidence="2 3" key="1">
    <citation type="journal article" date="2020" name="Microb. Genom.">
        <title>Genetic diversity of clinical and environmental Mucorales isolates obtained from an investigation of mucormycosis cases among solid organ transplant recipients.</title>
        <authorList>
            <person name="Nguyen M.H."/>
            <person name="Kaul D."/>
            <person name="Muto C."/>
            <person name="Cheng S.J."/>
            <person name="Richter R.A."/>
            <person name="Bruno V.M."/>
            <person name="Liu G."/>
            <person name="Beyhan S."/>
            <person name="Sundermann A.J."/>
            <person name="Mounaud S."/>
            <person name="Pasculle A.W."/>
            <person name="Nierman W.C."/>
            <person name="Driscoll E."/>
            <person name="Cumbie R."/>
            <person name="Clancy C.J."/>
            <person name="Dupont C.L."/>
        </authorList>
    </citation>
    <scope>NUCLEOTIDE SEQUENCE [LARGE SCALE GENOMIC DNA]</scope>
    <source>
        <strain evidence="2 3">GL24</strain>
    </source>
</reference>
<evidence type="ECO:0000313" key="2">
    <source>
        <dbReference type="EMBL" id="KAG1533058.1"/>
    </source>
</evidence>